<dbReference type="Gene3D" id="4.10.60.10">
    <property type="entry name" value="Zinc finger, CCHC-type"/>
    <property type="match status" value="1"/>
</dbReference>
<feature type="coiled-coil region" evidence="2">
    <location>
        <begin position="177"/>
        <end position="204"/>
    </location>
</feature>
<evidence type="ECO:0000256" key="1">
    <source>
        <dbReference type="PROSITE-ProRule" id="PRU00047"/>
    </source>
</evidence>
<dbReference type="Proteomes" id="UP000324897">
    <property type="component" value="Unassembled WGS sequence"/>
</dbReference>
<dbReference type="AlphaFoldDB" id="A0A5J9SI39"/>
<keyword evidence="1" id="KW-0479">Metal-binding</keyword>
<keyword evidence="1" id="KW-0863">Zinc-finger</keyword>
<dbReference type="SMART" id="SM00343">
    <property type="entry name" value="ZnF_C2HC"/>
    <property type="match status" value="2"/>
</dbReference>
<keyword evidence="5" id="KW-1185">Reference proteome</keyword>
<dbReference type="GO" id="GO:0008270">
    <property type="term" value="F:zinc ion binding"/>
    <property type="evidence" value="ECO:0007669"/>
    <property type="project" value="UniProtKB-KW"/>
</dbReference>
<dbReference type="InterPro" id="IPR036875">
    <property type="entry name" value="Znf_CCHC_sf"/>
</dbReference>
<feature type="domain" description="CCHC-type" evidence="3">
    <location>
        <begin position="275"/>
        <end position="290"/>
    </location>
</feature>
<dbReference type="GO" id="GO:0003676">
    <property type="term" value="F:nucleic acid binding"/>
    <property type="evidence" value="ECO:0007669"/>
    <property type="project" value="InterPro"/>
</dbReference>
<evidence type="ECO:0000256" key="2">
    <source>
        <dbReference type="SAM" id="Coils"/>
    </source>
</evidence>
<dbReference type="EMBL" id="RWGY01000840">
    <property type="protein sequence ID" value="TVT98562.1"/>
    <property type="molecule type" value="Genomic_DNA"/>
</dbReference>
<gene>
    <name evidence="4" type="ORF">EJB05_56126</name>
</gene>
<evidence type="ECO:0000259" key="3">
    <source>
        <dbReference type="PROSITE" id="PS50158"/>
    </source>
</evidence>
<dbReference type="InterPro" id="IPR001878">
    <property type="entry name" value="Znf_CCHC"/>
</dbReference>
<comment type="caution">
    <text evidence="4">The sequence shown here is derived from an EMBL/GenBank/DDBJ whole genome shotgun (WGS) entry which is preliminary data.</text>
</comment>
<accession>A0A5J9SI39</accession>
<keyword evidence="2" id="KW-0175">Coiled coil</keyword>
<evidence type="ECO:0000313" key="4">
    <source>
        <dbReference type="EMBL" id="TVT98562.1"/>
    </source>
</evidence>
<dbReference type="Gramene" id="TVT98562">
    <property type="protein sequence ID" value="TVT98562"/>
    <property type="gene ID" value="EJB05_56126"/>
</dbReference>
<dbReference type="Pfam" id="PF00098">
    <property type="entry name" value="zf-CCHC"/>
    <property type="match status" value="1"/>
</dbReference>
<dbReference type="SUPFAM" id="SSF57756">
    <property type="entry name" value="Retrovirus zinc finger-like domains"/>
    <property type="match status" value="2"/>
</dbReference>
<organism evidence="4 5">
    <name type="scientific">Eragrostis curvula</name>
    <name type="common">weeping love grass</name>
    <dbReference type="NCBI Taxonomy" id="38414"/>
    <lineage>
        <taxon>Eukaryota</taxon>
        <taxon>Viridiplantae</taxon>
        <taxon>Streptophyta</taxon>
        <taxon>Embryophyta</taxon>
        <taxon>Tracheophyta</taxon>
        <taxon>Spermatophyta</taxon>
        <taxon>Magnoliopsida</taxon>
        <taxon>Liliopsida</taxon>
        <taxon>Poales</taxon>
        <taxon>Poaceae</taxon>
        <taxon>PACMAD clade</taxon>
        <taxon>Chloridoideae</taxon>
        <taxon>Eragrostideae</taxon>
        <taxon>Eragrostidinae</taxon>
        <taxon>Eragrostis</taxon>
    </lineage>
</organism>
<name>A0A5J9SI39_9POAL</name>
<protein>
    <recommendedName>
        <fullName evidence="3">CCHC-type domain-containing protein</fullName>
    </recommendedName>
</protein>
<proteinExistence type="predicted"/>
<keyword evidence="1" id="KW-0862">Zinc</keyword>
<feature type="domain" description="CCHC-type" evidence="3">
    <location>
        <begin position="108"/>
        <end position="122"/>
    </location>
</feature>
<dbReference type="PROSITE" id="PS50158">
    <property type="entry name" value="ZF_CCHC"/>
    <property type="match status" value="2"/>
</dbReference>
<sequence length="301" mass="33457">MILVQPRNPYGKDLPNLFGTLANAIWRPVEATKTQEKDIGNVPMIRLAEPAIGYGSAARPGMFNPMDNEDYVTVEVEGSLYQVYRAPDMVPKRSNVKVAKSTKPPRTCFYCRNPGHKIANCPYHEFDEARAMVTHIENKVSQVPAPPAQIQSAVQQERQEQEAWDNMDGTYLSPPVLASVLAKLTNLKESVKEINEEIDDFAKLLQPRATNEGCNKKRNNVIQGSGQVMSGKLKKPLIAAKGHTFHQLTDMHEGSSSANLPLIANRRVPQVSRTCFACRKHGHFIADCPKLLEQGNKDGNN</sequence>
<evidence type="ECO:0000313" key="5">
    <source>
        <dbReference type="Proteomes" id="UP000324897"/>
    </source>
</evidence>
<reference evidence="4 5" key="1">
    <citation type="journal article" date="2019" name="Sci. Rep.">
        <title>A high-quality genome of Eragrostis curvula grass provides insights into Poaceae evolution and supports new strategies to enhance forage quality.</title>
        <authorList>
            <person name="Carballo J."/>
            <person name="Santos B.A.C.M."/>
            <person name="Zappacosta D."/>
            <person name="Garbus I."/>
            <person name="Selva J.P."/>
            <person name="Gallo C.A."/>
            <person name="Diaz A."/>
            <person name="Albertini E."/>
            <person name="Caccamo M."/>
            <person name="Echenique V."/>
        </authorList>
    </citation>
    <scope>NUCLEOTIDE SEQUENCE [LARGE SCALE GENOMIC DNA]</scope>
    <source>
        <strain evidence="5">cv. Victoria</strain>
        <tissue evidence="4">Leaf</tissue>
    </source>
</reference>
<dbReference type="OrthoDB" id="3863715at2759"/>